<dbReference type="AlphaFoldDB" id="A0A4P9YAS2"/>
<proteinExistence type="predicted"/>
<name>A0A4P9YAS2_ROZAC</name>
<keyword evidence="1" id="KW-0175">Coiled coil</keyword>
<evidence type="ECO:0000313" key="2">
    <source>
        <dbReference type="EMBL" id="RKP15942.1"/>
    </source>
</evidence>
<gene>
    <name evidence="2" type="ORF">ROZALSC1DRAFT_25854</name>
</gene>
<feature type="coiled-coil region" evidence="1">
    <location>
        <begin position="210"/>
        <end position="240"/>
    </location>
</feature>
<evidence type="ECO:0000313" key="3">
    <source>
        <dbReference type="Proteomes" id="UP000281549"/>
    </source>
</evidence>
<feature type="coiled-coil region" evidence="1">
    <location>
        <begin position="47"/>
        <end position="74"/>
    </location>
</feature>
<protein>
    <submittedName>
        <fullName evidence="2">Uncharacterized protein</fullName>
    </submittedName>
</protein>
<reference evidence="3" key="1">
    <citation type="journal article" date="2018" name="Nat. Microbiol.">
        <title>Leveraging single-cell genomics to expand the fungal tree of life.</title>
        <authorList>
            <person name="Ahrendt S.R."/>
            <person name="Quandt C.A."/>
            <person name="Ciobanu D."/>
            <person name="Clum A."/>
            <person name="Salamov A."/>
            <person name="Andreopoulos B."/>
            <person name="Cheng J.F."/>
            <person name="Woyke T."/>
            <person name="Pelin A."/>
            <person name="Henrissat B."/>
            <person name="Reynolds N.K."/>
            <person name="Benny G.L."/>
            <person name="Smith M.E."/>
            <person name="James T.Y."/>
            <person name="Grigoriev I.V."/>
        </authorList>
    </citation>
    <scope>NUCLEOTIDE SEQUENCE [LARGE SCALE GENOMIC DNA]</scope>
    <source>
        <strain evidence="3">CSF55</strain>
    </source>
</reference>
<evidence type="ECO:0000256" key="1">
    <source>
        <dbReference type="SAM" id="Coils"/>
    </source>
</evidence>
<feature type="non-terminal residue" evidence="2">
    <location>
        <position position="291"/>
    </location>
</feature>
<sequence>MEKISQIQECAPSSFDVPKCQTQEETLRAARLFDEKLKNVKEGFRQFDFLEKQLNEASKNHTTLMNEYSSAQEEYFKEKELFKNQTEKITVEKELFKNQTEKITAVNVTQLSGHVLERYKIANDVEKILSDVDVPMTVLSDTLSFKKPGITVEKMIYPVIVRQNRVDALLSMQSEFDKAPKHFADKFIKKAGFENDTFIAPTFSNNNPNFNEYQDQIATIKNRTEEIKKRTEEIKKLSEEMKSTVLFVKDYEFKDNILSHINRMLVTEDGEKSFIEKVSNFNVVYMNDTQK</sequence>
<organism evidence="2 3">
    <name type="scientific">Rozella allomycis (strain CSF55)</name>
    <dbReference type="NCBI Taxonomy" id="988480"/>
    <lineage>
        <taxon>Eukaryota</taxon>
        <taxon>Fungi</taxon>
        <taxon>Fungi incertae sedis</taxon>
        <taxon>Cryptomycota</taxon>
        <taxon>Cryptomycota incertae sedis</taxon>
        <taxon>Rozella</taxon>
    </lineage>
</organism>
<accession>A0A4P9YAS2</accession>
<dbReference type="EMBL" id="ML007291">
    <property type="protein sequence ID" value="RKP15942.1"/>
    <property type="molecule type" value="Genomic_DNA"/>
</dbReference>
<dbReference type="Proteomes" id="UP000281549">
    <property type="component" value="Unassembled WGS sequence"/>
</dbReference>